<dbReference type="Gene3D" id="1.20.810.10">
    <property type="entry name" value="Cytochrome Bc1 Complex, Chain C"/>
    <property type="match status" value="1"/>
</dbReference>
<accession>A0ABX1X217</accession>
<evidence type="ECO:0000313" key="3">
    <source>
        <dbReference type="EMBL" id="NOU62425.1"/>
    </source>
</evidence>
<dbReference type="Proteomes" id="UP000732105">
    <property type="component" value="Unassembled WGS sequence"/>
</dbReference>
<evidence type="ECO:0000313" key="4">
    <source>
        <dbReference type="Proteomes" id="UP000732105"/>
    </source>
</evidence>
<gene>
    <name evidence="3" type="ORF">ELS83_21840</name>
</gene>
<dbReference type="InterPro" id="IPR005797">
    <property type="entry name" value="Cyt_b/b6_N"/>
</dbReference>
<feature type="non-terminal residue" evidence="3">
    <location>
        <position position="1"/>
    </location>
</feature>
<feature type="domain" description="Cytochrome b/b6 N-terminal region profile" evidence="2">
    <location>
        <begin position="1"/>
        <end position="75"/>
    </location>
</feature>
<dbReference type="SUPFAM" id="SSF81342">
    <property type="entry name" value="Transmembrane di-heme cytochromes"/>
    <property type="match status" value="1"/>
</dbReference>
<dbReference type="RefSeq" id="WP_171597665.1">
    <property type="nucleotide sequence ID" value="NZ_RZNH01000202.1"/>
</dbReference>
<dbReference type="InterPro" id="IPR016174">
    <property type="entry name" value="Di-haem_cyt_TM"/>
</dbReference>
<feature type="non-terminal residue" evidence="3">
    <location>
        <position position="119"/>
    </location>
</feature>
<dbReference type="Pfam" id="PF13631">
    <property type="entry name" value="Cytochrom_B_N_2"/>
    <property type="match status" value="1"/>
</dbReference>
<keyword evidence="4" id="KW-1185">Reference proteome</keyword>
<name>A0ABX1X217_9BACT</name>
<keyword evidence="1" id="KW-0812">Transmembrane</keyword>
<sequence length="119" mass="13251">DQLAYWAVTVITQIVEYIPLIGKHLAYLLRGSDTVDGNTLINFYTLHTGIIPLLFVVLMSVHFWLVRKAGGVALPKADDKQKVDVIPNLLWKEIMVASILIGGLFLVSVFYEAPLLDQA</sequence>
<dbReference type="PROSITE" id="PS51002">
    <property type="entry name" value="CYTB_NTER"/>
    <property type="match status" value="1"/>
</dbReference>
<dbReference type="EMBL" id="RZNH01000202">
    <property type="protein sequence ID" value="NOU62425.1"/>
    <property type="molecule type" value="Genomic_DNA"/>
</dbReference>
<dbReference type="PANTHER" id="PTHR19271">
    <property type="entry name" value="CYTOCHROME B"/>
    <property type="match status" value="1"/>
</dbReference>
<evidence type="ECO:0000256" key="1">
    <source>
        <dbReference type="SAM" id="Phobius"/>
    </source>
</evidence>
<evidence type="ECO:0000259" key="2">
    <source>
        <dbReference type="PROSITE" id="PS51002"/>
    </source>
</evidence>
<organism evidence="3 4">
    <name type="scientific">Marinifilum caeruleilacunae</name>
    <dbReference type="NCBI Taxonomy" id="2499076"/>
    <lineage>
        <taxon>Bacteria</taxon>
        <taxon>Pseudomonadati</taxon>
        <taxon>Bacteroidota</taxon>
        <taxon>Bacteroidia</taxon>
        <taxon>Marinilabiliales</taxon>
        <taxon>Marinifilaceae</taxon>
    </lineage>
</organism>
<dbReference type="InterPro" id="IPR027387">
    <property type="entry name" value="Cytb/b6-like_sf"/>
</dbReference>
<dbReference type="PANTHER" id="PTHR19271:SF16">
    <property type="entry name" value="CYTOCHROME B"/>
    <property type="match status" value="1"/>
</dbReference>
<protein>
    <submittedName>
        <fullName evidence="3">Cytochrome bc complex cytochrome b subunit</fullName>
    </submittedName>
</protein>
<keyword evidence="1" id="KW-1133">Transmembrane helix</keyword>
<comment type="caution">
    <text evidence="3">The sequence shown here is derived from an EMBL/GenBank/DDBJ whole genome shotgun (WGS) entry which is preliminary data.</text>
</comment>
<proteinExistence type="predicted"/>
<feature type="transmembrane region" description="Helical" evidence="1">
    <location>
        <begin position="44"/>
        <end position="66"/>
    </location>
</feature>
<keyword evidence="1" id="KW-0472">Membrane</keyword>
<reference evidence="3 4" key="1">
    <citation type="submission" date="2018-12" db="EMBL/GenBank/DDBJ databases">
        <title>Marinifilum JC070 sp. nov., a marine bacterium isolated from Yongle Blue Hole in the South China Sea.</title>
        <authorList>
            <person name="Fu T."/>
        </authorList>
    </citation>
    <scope>NUCLEOTIDE SEQUENCE [LARGE SCALE GENOMIC DNA]</scope>
    <source>
        <strain evidence="3 4">JC070</strain>
    </source>
</reference>
<feature type="transmembrane region" description="Helical" evidence="1">
    <location>
        <begin position="89"/>
        <end position="111"/>
    </location>
</feature>